<dbReference type="EMBL" id="PSQE01000007">
    <property type="protein sequence ID" value="RHN45600.1"/>
    <property type="molecule type" value="Genomic_DNA"/>
</dbReference>
<dbReference type="AlphaFoldDB" id="A0A396GX54"/>
<protein>
    <submittedName>
        <fullName evidence="2">Putative retrotransposon gag domain-containing protein</fullName>
    </submittedName>
</protein>
<dbReference type="Gramene" id="rna39976">
    <property type="protein sequence ID" value="RHN45600.1"/>
    <property type="gene ID" value="gene39976"/>
</dbReference>
<dbReference type="Proteomes" id="UP000265566">
    <property type="component" value="Chromosome 7"/>
</dbReference>
<proteinExistence type="predicted"/>
<sequence length="88" mass="10242">MLAKEVEFWWANVKRKLEAGGVVVSWERFKEELLKKYVPADLRNKKEVGCLQLKQGSMSNAEYAAKFEELSKFCPYINVLACEFHKLV</sequence>
<gene>
    <name evidence="2" type="ORF">MtrunA17_Chr7g0233101</name>
</gene>
<dbReference type="InterPro" id="IPR005162">
    <property type="entry name" value="Retrotrans_gag_dom"/>
</dbReference>
<dbReference type="Pfam" id="PF03732">
    <property type="entry name" value="Retrotrans_gag"/>
    <property type="match status" value="1"/>
</dbReference>
<reference evidence="2" key="1">
    <citation type="journal article" date="2018" name="Nat. Plants">
        <title>Whole-genome landscape of Medicago truncatula symbiotic genes.</title>
        <authorList>
            <person name="Pecrix Y."/>
            <person name="Gamas P."/>
            <person name="Carrere S."/>
        </authorList>
    </citation>
    <scope>NUCLEOTIDE SEQUENCE</scope>
    <source>
        <tissue evidence="2">Leaves</tissue>
    </source>
</reference>
<evidence type="ECO:0000313" key="2">
    <source>
        <dbReference type="EMBL" id="RHN45600.1"/>
    </source>
</evidence>
<organism evidence="2">
    <name type="scientific">Medicago truncatula</name>
    <name type="common">Barrel medic</name>
    <name type="synonym">Medicago tribuloides</name>
    <dbReference type="NCBI Taxonomy" id="3880"/>
    <lineage>
        <taxon>Eukaryota</taxon>
        <taxon>Viridiplantae</taxon>
        <taxon>Streptophyta</taxon>
        <taxon>Embryophyta</taxon>
        <taxon>Tracheophyta</taxon>
        <taxon>Spermatophyta</taxon>
        <taxon>Magnoliopsida</taxon>
        <taxon>eudicotyledons</taxon>
        <taxon>Gunneridae</taxon>
        <taxon>Pentapetalae</taxon>
        <taxon>rosids</taxon>
        <taxon>fabids</taxon>
        <taxon>Fabales</taxon>
        <taxon>Fabaceae</taxon>
        <taxon>Papilionoideae</taxon>
        <taxon>50 kb inversion clade</taxon>
        <taxon>NPAAA clade</taxon>
        <taxon>Hologalegina</taxon>
        <taxon>IRL clade</taxon>
        <taxon>Trifolieae</taxon>
        <taxon>Medicago</taxon>
    </lineage>
</organism>
<evidence type="ECO:0000259" key="1">
    <source>
        <dbReference type="Pfam" id="PF03732"/>
    </source>
</evidence>
<name>A0A396GX54_MEDTR</name>
<comment type="caution">
    <text evidence="2">The sequence shown here is derived from an EMBL/GenBank/DDBJ whole genome shotgun (WGS) entry which is preliminary data.</text>
</comment>
<accession>A0A396GX54</accession>
<feature type="domain" description="Retrotransposon gag" evidence="1">
    <location>
        <begin position="7"/>
        <end position="75"/>
    </location>
</feature>